<reference evidence="1" key="1">
    <citation type="journal article" date="2015" name="Nature">
        <title>Complex archaea that bridge the gap between prokaryotes and eukaryotes.</title>
        <authorList>
            <person name="Spang A."/>
            <person name="Saw J.H."/>
            <person name="Jorgensen S.L."/>
            <person name="Zaremba-Niedzwiedzka K."/>
            <person name="Martijn J."/>
            <person name="Lind A.E."/>
            <person name="van Eijk R."/>
            <person name="Schleper C."/>
            <person name="Guy L."/>
            <person name="Ettema T.J."/>
        </authorList>
    </citation>
    <scope>NUCLEOTIDE SEQUENCE</scope>
</reference>
<proteinExistence type="predicted"/>
<organism evidence="1">
    <name type="scientific">marine sediment metagenome</name>
    <dbReference type="NCBI Taxonomy" id="412755"/>
    <lineage>
        <taxon>unclassified sequences</taxon>
        <taxon>metagenomes</taxon>
        <taxon>ecological metagenomes</taxon>
    </lineage>
</organism>
<sequence length="139" mass="15522">MQLDPSINLDNRNLTSSEKIISKALQEYGMILGDIGGGSPEIYAANPIGETGGWEDFLNVDSSGLVYLFEDKISITEFRVLKMGPQYPNPPSDPWEDEPLPLYEIYTTSQESIPGYETPLFFIFSLLGITIIIKKNVIE</sequence>
<name>A0A0F9MS53_9ZZZZ</name>
<dbReference type="AlphaFoldDB" id="A0A0F9MS53"/>
<protein>
    <submittedName>
        <fullName evidence="1">Uncharacterized protein</fullName>
    </submittedName>
</protein>
<gene>
    <name evidence="1" type="ORF">LCGC14_1039790</name>
</gene>
<comment type="caution">
    <text evidence="1">The sequence shown here is derived from an EMBL/GenBank/DDBJ whole genome shotgun (WGS) entry which is preliminary data.</text>
</comment>
<accession>A0A0F9MS53</accession>
<dbReference type="EMBL" id="LAZR01004274">
    <property type="protein sequence ID" value="KKN10125.1"/>
    <property type="molecule type" value="Genomic_DNA"/>
</dbReference>
<evidence type="ECO:0000313" key="1">
    <source>
        <dbReference type="EMBL" id="KKN10125.1"/>
    </source>
</evidence>